<evidence type="ECO:0000313" key="1">
    <source>
        <dbReference type="EMBL" id="KKS97349.1"/>
    </source>
</evidence>
<dbReference type="STRING" id="1618578.UV74_C0013G0471"/>
<sequence length="102" mass="12400">MSKIFFDHLVELDKIERKIKKIAQTPEEREEIFHLIDEIIHHRVIGCILDRLPESEHRRFSKKLVERPFDDRIISYLQKKISEDVEEFIKKEIADIKDELFL</sequence>
<name>A0A0G1DI49_9BACT</name>
<dbReference type="AlphaFoldDB" id="A0A0G1DI49"/>
<dbReference type="EMBL" id="LCFQ01000013">
    <property type="protein sequence ID" value="KKS97349.1"/>
    <property type="molecule type" value="Genomic_DNA"/>
</dbReference>
<reference evidence="1 2" key="1">
    <citation type="journal article" date="2015" name="Nature">
        <title>rRNA introns, odd ribosomes, and small enigmatic genomes across a large radiation of phyla.</title>
        <authorList>
            <person name="Brown C.T."/>
            <person name="Hug L.A."/>
            <person name="Thomas B.C."/>
            <person name="Sharon I."/>
            <person name="Castelle C.J."/>
            <person name="Singh A."/>
            <person name="Wilkins M.J."/>
            <person name="Williams K.H."/>
            <person name="Banfield J.F."/>
        </authorList>
    </citation>
    <scope>NUCLEOTIDE SEQUENCE [LARGE SCALE GENOMIC DNA]</scope>
</reference>
<accession>A0A0G1DI49</accession>
<comment type="caution">
    <text evidence="1">The sequence shown here is derived from an EMBL/GenBank/DDBJ whole genome shotgun (WGS) entry which is preliminary data.</text>
</comment>
<protein>
    <submittedName>
        <fullName evidence="1">Uncharacterized protein</fullName>
    </submittedName>
</protein>
<dbReference type="Proteomes" id="UP000034090">
    <property type="component" value="Unassembled WGS sequence"/>
</dbReference>
<gene>
    <name evidence="1" type="ORF">UV74_C0013G0471</name>
</gene>
<proteinExistence type="predicted"/>
<evidence type="ECO:0000313" key="2">
    <source>
        <dbReference type="Proteomes" id="UP000034090"/>
    </source>
</evidence>
<organism evidence="1 2">
    <name type="scientific">Candidatus Woesebacteria bacterium GW2011_GWB1_43_14</name>
    <dbReference type="NCBI Taxonomy" id="1618578"/>
    <lineage>
        <taxon>Bacteria</taxon>
        <taxon>Candidatus Woeseibacteriota</taxon>
    </lineage>
</organism>